<evidence type="ECO:0000313" key="8">
    <source>
        <dbReference type="EMBL" id="EPD13217.1"/>
    </source>
</evidence>
<protein>
    <recommendedName>
        <fullName evidence="7">Glycine zipper 2TM domain-containing protein</fullName>
    </recommendedName>
</protein>
<keyword evidence="9" id="KW-1185">Reference proteome</keyword>
<dbReference type="EMBL" id="ASHL01000004">
    <property type="protein sequence ID" value="EPD13217.1"/>
    <property type="molecule type" value="Genomic_DNA"/>
</dbReference>
<dbReference type="PROSITE" id="PS51257">
    <property type="entry name" value="PROKAR_LIPOPROTEIN"/>
    <property type="match status" value="1"/>
</dbReference>
<dbReference type="PANTHER" id="PTHR35603:SF1">
    <property type="entry name" value="OUTER MEMBRANE LIPOPROTEIN SLYB"/>
    <property type="match status" value="1"/>
</dbReference>
<dbReference type="RefSeq" id="WP_016390353.1">
    <property type="nucleotide sequence ID" value="NZ_FQZJ01000003.1"/>
</dbReference>
<comment type="subcellular location">
    <subcellularLocation>
        <location evidence="1">Cell outer membrane</location>
        <topology evidence="1">Lipid-anchor</topology>
    </subcellularLocation>
</comment>
<keyword evidence="4" id="KW-0564">Palmitate</keyword>
<evidence type="ECO:0000256" key="3">
    <source>
        <dbReference type="ARBA" id="ARBA00023136"/>
    </source>
</evidence>
<name>A0AB33Z1R8_9GAMM</name>
<sequence>MKLLLPITLSLLLIACAGPNPYGPSSEGYTRSEANQTLHVTNGIILDLQPVTIDSEGNAVGKIAGGLIGGIGGSSVGSGRGSAAAAVAGAVVGGIVGNKAEAMYNKANGVQITIQLDNGQVQSVVQEVNENVMFRKGDHVKLIRSASGKVRVIQ</sequence>
<evidence type="ECO:0000256" key="2">
    <source>
        <dbReference type="ARBA" id="ARBA00022729"/>
    </source>
</evidence>
<gene>
    <name evidence="8" type="ORF">L196_06230</name>
</gene>
<evidence type="ECO:0000256" key="6">
    <source>
        <dbReference type="SAM" id="SignalP"/>
    </source>
</evidence>
<comment type="caution">
    <text evidence="8">The sequence shown here is derived from an EMBL/GenBank/DDBJ whole genome shotgun (WGS) entry which is preliminary data.</text>
</comment>
<accession>A0AB33Z1R8</accession>
<dbReference type="AlphaFoldDB" id="A0AB33Z1R8"/>
<dbReference type="Proteomes" id="UP000015462">
    <property type="component" value="Unassembled WGS sequence"/>
</dbReference>
<dbReference type="GO" id="GO:0009279">
    <property type="term" value="C:cell outer membrane"/>
    <property type="evidence" value="ECO:0007669"/>
    <property type="project" value="UniProtKB-SubCell"/>
</dbReference>
<evidence type="ECO:0000259" key="7">
    <source>
        <dbReference type="Pfam" id="PF05433"/>
    </source>
</evidence>
<evidence type="ECO:0000313" key="9">
    <source>
        <dbReference type="Proteomes" id="UP000015462"/>
    </source>
</evidence>
<feature type="domain" description="Glycine zipper 2TM" evidence="7">
    <location>
        <begin position="61"/>
        <end position="100"/>
    </location>
</feature>
<reference evidence="8 9" key="1">
    <citation type="journal article" date="2013" name="Genome Announc.">
        <title>Genome Sequence of the Pyrene- and Fluoranthene-Degrading Bacterium Cycloclasticus sp. Strain PY97M.</title>
        <authorList>
            <person name="Cui Z."/>
            <person name="Xu G."/>
            <person name="Li Q."/>
            <person name="Gao W."/>
            <person name="Zheng L."/>
        </authorList>
    </citation>
    <scope>NUCLEOTIDE SEQUENCE [LARGE SCALE GENOMIC DNA]</scope>
    <source>
        <strain evidence="8 9">PY97M</strain>
    </source>
</reference>
<feature type="chain" id="PRO_5044255831" description="Glycine zipper 2TM domain-containing protein" evidence="6">
    <location>
        <begin position="18"/>
        <end position="154"/>
    </location>
</feature>
<keyword evidence="2 6" id="KW-0732">Signal</keyword>
<keyword evidence="3" id="KW-0472">Membrane</keyword>
<dbReference type="Pfam" id="PF05433">
    <property type="entry name" value="Rick_17kDa_Anti"/>
    <property type="match status" value="1"/>
</dbReference>
<keyword evidence="5" id="KW-0449">Lipoprotein</keyword>
<dbReference type="InterPro" id="IPR008816">
    <property type="entry name" value="Gly_zipper_2TM_dom"/>
</dbReference>
<evidence type="ECO:0000256" key="4">
    <source>
        <dbReference type="ARBA" id="ARBA00023139"/>
    </source>
</evidence>
<organism evidence="8 9">
    <name type="scientific">Cycloclasticus pugetii</name>
    <dbReference type="NCBI Taxonomy" id="34068"/>
    <lineage>
        <taxon>Bacteria</taxon>
        <taxon>Pseudomonadati</taxon>
        <taxon>Pseudomonadota</taxon>
        <taxon>Gammaproteobacteria</taxon>
        <taxon>Thiotrichales</taxon>
        <taxon>Piscirickettsiaceae</taxon>
        <taxon>Cycloclasticus</taxon>
    </lineage>
</organism>
<proteinExistence type="predicted"/>
<feature type="signal peptide" evidence="6">
    <location>
        <begin position="1"/>
        <end position="17"/>
    </location>
</feature>
<dbReference type="PANTHER" id="PTHR35603">
    <property type="match status" value="1"/>
</dbReference>
<evidence type="ECO:0000256" key="5">
    <source>
        <dbReference type="ARBA" id="ARBA00023288"/>
    </source>
</evidence>
<evidence type="ECO:0000256" key="1">
    <source>
        <dbReference type="ARBA" id="ARBA00004459"/>
    </source>
</evidence>
<dbReference type="InterPro" id="IPR051407">
    <property type="entry name" value="Bact_OM_lipoprot/Surf_antigen"/>
</dbReference>